<organism evidence="2 3">
    <name type="scientific">Ceratodon purpureus</name>
    <name type="common">Fire moss</name>
    <name type="synonym">Dicranum purpureum</name>
    <dbReference type="NCBI Taxonomy" id="3225"/>
    <lineage>
        <taxon>Eukaryota</taxon>
        <taxon>Viridiplantae</taxon>
        <taxon>Streptophyta</taxon>
        <taxon>Embryophyta</taxon>
        <taxon>Bryophyta</taxon>
        <taxon>Bryophytina</taxon>
        <taxon>Bryopsida</taxon>
        <taxon>Dicranidae</taxon>
        <taxon>Pseudoditrichales</taxon>
        <taxon>Ditrichaceae</taxon>
        <taxon>Ceratodon</taxon>
    </lineage>
</organism>
<feature type="signal peptide" evidence="1">
    <location>
        <begin position="1"/>
        <end position="19"/>
    </location>
</feature>
<name>A0A8T0G6A9_CERPU</name>
<reference evidence="2" key="1">
    <citation type="submission" date="2020-06" db="EMBL/GenBank/DDBJ databases">
        <title>WGS assembly of Ceratodon purpureus strain R40.</title>
        <authorList>
            <person name="Carey S.B."/>
            <person name="Jenkins J."/>
            <person name="Shu S."/>
            <person name="Lovell J.T."/>
            <person name="Sreedasyam A."/>
            <person name="Maumus F."/>
            <person name="Tiley G.P."/>
            <person name="Fernandez-Pozo N."/>
            <person name="Barry K."/>
            <person name="Chen C."/>
            <person name="Wang M."/>
            <person name="Lipzen A."/>
            <person name="Daum C."/>
            <person name="Saski C.A."/>
            <person name="Payton A.C."/>
            <person name="Mcbreen J.C."/>
            <person name="Conrad R.E."/>
            <person name="Kollar L.M."/>
            <person name="Olsson S."/>
            <person name="Huttunen S."/>
            <person name="Landis J.B."/>
            <person name="Wickett N.J."/>
            <person name="Johnson M.G."/>
            <person name="Rensing S.A."/>
            <person name="Grimwood J."/>
            <person name="Schmutz J."/>
            <person name="Mcdaniel S.F."/>
        </authorList>
    </citation>
    <scope>NUCLEOTIDE SEQUENCE</scope>
    <source>
        <strain evidence="2">R40</strain>
    </source>
</reference>
<evidence type="ECO:0000313" key="2">
    <source>
        <dbReference type="EMBL" id="KAG0553619.1"/>
    </source>
</evidence>
<feature type="chain" id="PRO_5035905399" evidence="1">
    <location>
        <begin position="20"/>
        <end position="65"/>
    </location>
</feature>
<protein>
    <submittedName>
        <fullName evidence="2">Uncharacterized protein</fullName>
    </submittedName>
</protein>
<dbReference type="Proteomes" id="UP000822688">
    <property type="component" value="Chromosome 12"/>
</dbReference>
<comment type="caution">
    <text evidence="2">The sequence shown here is derived from an EMBL/GenBank/DDBJ whole genome shotgun (WGS) entry which is preliminary data.</text>
</comment>
<dbReference type="AlphaFoldDB" id="A0A8T0G6A9"/>
<gene>
    <name evidence="2" type="ORF">KC19_12G026100</name>
</gene>
<proteinExistence type="predicted"/>
<sequence length="65" mass="7463">MAISYHAVVICMFCHELYAQIVGIEQMMLSWCYYASCDMRGFYFSPRKREGLGVSDLRLGNSLSI</sequence>
<keyword evidence="1" id="KW-0732">Signal</keyword>
<dbReference type="EMBL" id="CM026433">
    <property type="protein sequence ID" value="KAG0553619.1"/>
    <property type="molecule type" value="Genomic_DNA"/>
</dbReference>
<evidence type="ECO:0000256" key="1">
    <source>
        <dbReference type="SAM" id="SignalP"/>
    </source>
</evidence>
<evidence type="ECO:0000313" key="3">
    <source>
        <dbReference type="Proteomes" id="UP000822688"/>
    </source>
</evidence>
<keyword evidence="3" id="KW-1185">Reference proteome</keyword>
<accession>A0A8T0G6A9</accession>